<accession>A0A4P9XTI9</accession>
<sequence>MAHSEEATGGSGASHSYLNLFWWAFLPDLATRLLQSVYYSMRYPVNSNARPVKGQAKYTLHYKRIYSFVVLAYLAYSVVGSYHQLPVNYYTELNQSPATFTIKDLK</sequence>
<gene>
    <name evidence="2" type="ORF">THASP1DRAFT_22682</name>
</gene>
<dbReference type="Proteomes" id="UP000271241">
    <property type="component" value="Unassembled WGS sequence"/>
</dbReference>
<evidence type="ECO:0000313" key="3">
    <source>
        <dbReference type="Proteomes" id="UP000271241"/>
    </source>
</evidence>
<dbReference type="STRING" id="78915.A0A4P9XTI9"/>
<reference evidence="3" key="1">
    <citation type="journal article" date="2018" name="Nat. Microbiol.">
        <title>Leveraging single-cell genomics to expand the fungal tree of life.</title>
        <authorList>
            <person name="Ahrendt S.R."/>
            <person name="Quandt C.A."/>
            <person name="Ciobanu D."/>
            <person name="Clum A."/>
            <person name="Salamov A."/>
            <person name="Andreopoulos B."/>
            <person name="Cheng J.F."/>
            <person name="Woyke T."/>
            <person name="Pelin A."/>
            <person name="Henrissat B."/>
            <person name="Reynolds N.K."/>
            <person name="Benny G.L."/>
            <person name="Smith M.E."/>
            <person name="James T.Y."/>
            <person name="Grigoriev I.V."/>
        </authorList>
    </citation>
    <scope>NUCLEOTIDE SEQUENCE [LARGE SCALE GENOMIC DNA]</scope>
    <source>
        <strain evidence="3">RSA 1356</strain>
    </source>
</reference>
<proteinExistence type="predicted"/>
<keyword evidence="1" id="KW-1133">Transmembrane helix</keyword>
<name>A0A4P9XTI9_9FUNG</name>
<keyword evidence="1" id="KW-0812">Transmembrane</keyword>
<dbReference type="AlphaFoldDB" id="A0A4P9XTI9"/>
<protein>
    <submittedName>
        <fullName evidence="2">Uncharacterized protein</fullName>
    </submittedName>
</protein>
<evidence type="ECO:0000256" key="1">
    <source>
        <dbReference type="SAM" id="Phobius"/>
    </source>
</evidence>
<keyword evidence="1" id="KW-0472">Membrane</keyword>
<dbReference type="OrthoDB" id="436519at2759"/>
<keyword evidence="3" id="KW-1185">Reference proteome</keyword>
<feature type="non-terminal residue" evidence="2">
    <location>
        <position position="106"/>
    </location>
</feature>
<dbReference type="EMBL" id="KZ992511">
    <property type="protein sequence ID" value="RKP09473.1"/>
    <property type="molecule type" value="Genomic_DNA"/>
</dbReference>
<organism evidence="2 3">
    <name type="scientific">Thamnocephalis sphaerospora</name>
    <dbReference type="NCBI Taxonomy" id="78915"/>
    <lineage>
        <taxon>Eukaryota</taxon>
        <taxon>Fungi</taxon>
        <taxon>Fungi incertae sedis</taxon>
        <taxon>Zoopagomycota</taxon>
        <taxon>Zoopagomycotina</taxon>
        <taxon>Zoopagomycetes</taxon>
        <taxon>Zoopagales</taxon>
        <taxon>Sigmoideomycetaceae</taxon>
        <taxon>Thamnocephalis</taxon>
    </lineage>
</organism>
<evidence type="ECO:0000313" key="2">
    <source>
        <dbReference type="EMBL" id="RKP09473.1"/>
    </source>
</evidence>
<feature type="transmembrane region" description="Helical" evidence="1">
    <location>
        <begin position="65"/>
        <end position="85"/>
    </location>
</feature>